<dbReference type="RefSeq" id="WP_098038384.1">
    <property type="nucleotide sequence ID" value="NZ_CWGJ01000012.1"/>
</dbReference>
<accession>A0A0H5DPW5</accession>
<dbReference type="Pfam" id="PF00646">
    <property type="entry name" value="F-box"/>
    <property type="match status" value="1"/>
</dbReference>
<dbReference type="SUPFAM" id="SSF81383">
    <property type="entry name" value="F-box domain"/>
    <property type="match status" value="1"/>
</dbReference>
<dbReference type="InterPro" id="IPR036047">
    <property type="entry name" value="F-box-like_dom_sf"/>
</dbReference>
<dbReference type="InterPro" id="IPR001810">
    <property type="entry name" value="F-box_dom"/>
</dbReference>
<dbReference type="Proteomes" id="UP000220251">
    <property type="component" value="Unassembled WGS sequence"/>
</dbReference>
<evidence type="ECO:0000313" key="3">
    <source>
        <dbReference type="Proteomes" id="UP000220251"/>
    </source>
</evidence>
<organism evidence="2 3">
    <name type="scientific">Estrella lausannensis</name>
    <dbReference type="NCBI Taxonomy" id="483423"/>
    <lineage>
        <taxon>Bacteria</taxon>
        <taxon>Pseudomonadati</taxon>
        <taxon>Chlamydiota</taxon>
        <taxon>Chlamydiia</taxon>
        <taxon>Parachlamydiales</taxon>
        <taxon>Candidatus Criblamydiaceae</taxon>
        <taxon>Estrella</taxon>
    </lineage>
</organism>
<dbReference type="PROSITE" id="PS50181">
    <property type="entry name" value="FBOX"/>
    <property type="match status" value="1"/>
</dbReference>
<evidence type="ECO:0000259" key="1">
    <source>
        <dbReference type="PROSITE" id="PS50181"/>
    </source>
</evidence>
<feature type="domain" description="F-box" evidence="1">
    <location>
        <begin position="94"/>
        <end position="140"/>
    </location>
</feature>
<keyword evidence="3" id="KW-1185">Reference proteome</keyword>
<name>A0A0H5DPW5_9BACT</name>
<sequence>MSKTLTILKPGEVFLPPPGLNPTGRTQPMEIEGRSYRCHFYHRPLSFLERAIKSVALIALAALSLLTAFLLKEVRNLGREIFRGYEARKVAFPFEPFSEMPDDVLRNIMSRCEIPTVGRLASVNKRFDECQRNTVLWAELASSHEISIPDGCANVREFIRYTVVLDLGVIDLARKRIVWRGEETIFGTPQAVREAFFHRAVGYFEKRHYLKRYFGNGAYAYYYKDSDGVVKFVRSASRQERDFNQDRESEIQGVVADMTPILLVERG</sequence>
<proteinExistence type="predicted"/>
<gene>
    <name evidence="2" type="ORF">ELAC_1185</name>
</gene>
<reference evidence="3" key="1">
    <citation type="submission" date="2015-06" db="EMBL/GenBank/DDBJ databases">
        <authorList>
            <person name="Bertelli C."/>
        </authorList>
    </citation>
    <scope>NUCLEOTIDE SEQUENCE [LARGE SCALE GENOMIC DNA]</scope>
    <source>
        <strain evidence="3">CRIB-30</strain>
    </source>
</reference>
<evidence type="ECO:0000313" key="2">
    <source>
        <dbReference type="EMBL" id="CRX38527.1"/>
    </source>
</evidence>
<dbReference type="CDD" id="cd09917">
    <property type="entry name" value="F-box_SF"/>
    <property type="match status" value="1"/>
</dbReference>
<protein>
    <recommendedName>
        <fullName evidence="1">F-box domain-containing protein</fullName>
    </recommendedName>
</protein>
<dbReference type="AlphaFoldDB" id="A0A0H5DPW5"/>
<dbReference type="EMBL" id="CWGJ01000012">
    <property type="protein sequence ID" value="CRX38527.1"/>
    <property type="molecule type" value="Genomic_DNA"/>
</dbReference>